<accession>A0AA88XSG5</accession>
<dbReference type="InterPro" id="IPR000504">
    <property type="entry name" value="RRM_dom"/>
</dbReference>
<dbReference type="PANTHER" id="PTHR10352">
    <property type="entry name" value="EUKARYOTIC TRANSLATION INITIATION FACTOR 3 SUBUNIT G"/>
    <property type="match status" value="1"/>
</dbReference>
<evidence type="ECO:0000256" key="2">
    <source>
        <dbReference type="ARBA" id="ARBA00022884"/>
    </source>
</evidence>
<name>A0AA88XSG5_PINIB</name>
<organism evidence="5 6">
    <name type="scientific">Pinctada imbricata</name>
    <name type="common">Atlantic pearl-oyster</name>
    <name type="synonym">Pinctada martensii</name>
    <dbReference type="NCBI Taxonomy" id="66713"/>
    <lineage>
        <taxon>Eukaryota</taxon>
        <taxon>Metazoa</taxon>
        <taxon>Spiralia</taxon>
        <taxon>Lophotrochozoa</taxon>
        <taxon>Mollusca</taxon>
        <taxon>Bivalvia</taxon>
        <taxon>Autobranchia</taxon>
        <taxon>Pteriomorphia</taxon>
        <taxon>Pterioida</taxon>
        <taxon>Pterioidea</taxon>
        <taxon>Pteriidae</taxon>
        <taxon>Pinctada</taxon>
    </lineage>
</organism>
<feature type="domain" description="RRM" evidence="4">
    <location>
        <begin position="201"/>
        <end position="278"/>
    </location>
</feature>
<dbReference type="Proteomes" id="UP001186944">
    <property type="component" value="Unassembled WGS sequence"/>
</dbReference>
<proteinExistence type="predicted"/>
<dbReference type="SMART" id="SM00360">
    <property type="entry name" value="RRM"/>
    <property type="match status" value="2"/>
</dbReference>
<sequence length="278" mass="30289">ESAADAERAITTLNGFQLENKRIKVALARPSNEYSKGANLYVQNIPLQYREEELQDQFQSYGNVIQTRVLVDQSSGQSRSVGFVLFSTKEEAEQAMNALNGTTPPGGSKPYLIKFADNKAKKVREIQARQQQNVYQPIPKIGAGNMYSGGPLRNPTGRFGGGRFNPMGGASGYGGGAMSTQRLGGAGGGGGRVLQNMESGYILFVYNIGYDADEKLLWQLFAPLGTVQKVNVIMDHAKGQCKGYGFVTMPNLEEAQYAIECMNGYMHNGRQLSVSFKT</sequence>
<dbReference type="AlphaFoldDB" id="A0AA88XSG5"/>
<feature type="domain" description="RRM" evidence="4">
    <location>
        <begin position="38"/>
        <end position="118"/>
    </location>
</feature>
<dbReference type="PROSITE" id="PS50102">
    <property type="entry name" value="RRM"/>
    <property type="match status" value="2"/>
</dbReference>
<dbReference type="GO" id="GO:1990904">
    <property type="term" value="C:ribonucleoprotein complex"/>
    <property type="evidence" value="ECO:0007669"/>
    <property type="project" value="InterPro"/>
</dbReference>
<keyword evidence="2 3" id="KW-0694">RNA-binding</keyword>
<evidence type="ECO:0000256" key="3">
    <source>
        <dbReference type="PROSITE-ProRule" id="PRU00176"/>
    </source>
</evidence>
<dbReference type="InterPro" id="IPR035979">
    <property type="entry name" value="RBD_domain_sf"/>
</dbReference>
<keyword evidence="1" id="KW-0677">Repeat</keyword>
<evidence type="ECO:0000313" key="5">
    <source>
        <dbReference type="EMBL" id="KAK3087767.1"/>
    </source>
</evidence>
<comment type="caution">
    <text evidence="5">The sequence shown here is derived from an EMBL/GenBank/DDBJ whole genome shotgun (WGS) entry which is preliminary data.</text>
</comment>
<dbReference type="SUPFAM" id="SSF54928">
    <property type="entry name" value="RNA-binding domain, RBD"/>
    <property type="match status" value="2"/>
</dbReference>
<feature type="non-terminal residue" evidence="5">
    <location>
        <position position="1"/>
    </location>
</feature>
<dbReference type="Gene3D" id="3.30.70.330">
    <property type="match status" value="3"/>
</dbReference>
<dbReference type="Pfam" id="PF00076">
    <property type="entry name" value="RRM_1"/>
    <property type="match status" value="2"/>
</dbReference>
<reference evidence="5" key="1">
    <citation type="submission" date="2019-08" db="EMBL/GenBank/DDBJ databases">
        <title>The improved chromosome-level genome for the pearl oyster Pinctada fucata martensii using PacBio sequencing and Hi-C.</title>
        <authorList>
            <person name="Zheng Z."/>
        </authorList>
    </citation>
    <scope>NUCLEOTIDE SEQUENCE</scope>
    <source>
        <strain evidence="5">ZZ-2019</strain>
        <tissue evidence="5">Adductor muscle</tissue>
    </source>
</reference>
<evidence type="ECO:0000259" key="4">
    <source>
        <dbReference type="PROSITE" id="PS50102"/>
    </source>
</evidence>
<evidence type="ECO:0000256" key="1">
    <source>
        <dbReference type="ARBA" id="ARBA00022737"/>
    </source>
</evidence>
<keyword evidence="6" id="KW-1185">Reference proteome</keyword>
<gene>
    <name evidence="5" type="ORF">FSP39_010387</name>
</gene>
<dbReference type="PRINTS" id="PR00961">
    <property type="entry name" value="HUDSXLRNA"/>
</dbReference>
<dbReference type="InterPro" id="IPR002343">
    <property type="entry name" value="Hud_Sxl_RNA"/>
</dbReference>
<dbReference type="InterPro" id="IPR012677">
    <property type="entry name" value="Nucleotide-bd_a/b_plait_sf"/>
</dbReference>
<dbReference type="GO" id="GO:0003723">
    <property type="term" value="F:RNA binding"/>
    <property type="evidence" value="ECO:0007669"/>
    <property type="project" value="UniProtKB-UniRule"/>
</dbReference>
<evidence type="ECO:0000313" key="6">
    <source>
        <dbReference type="Proteomes" id="UP001186944"/>
    </source>
</evidence>
<dbReference type="EMBL" id="VSWD01000011">
    <property type="protein sequence ID" value="KAK3087767.1"/>
    <property type="molecule type" value="Genomic_DNA"/>
</dbReference>
<protein>
    <recommendedName>
        <fullName evidence="4">RRM domain-containing protein</fullName>
    </recommendedName>
</protein>